<dbReference type="Proteomes" id="UP000027920">
    <property type="component" value="Unassembled WGS sequence"/>
</dbReference>
<evidence type="ECO:0000313" key="6">
    <source>
        <dbReference type="EMBL" id="KEF54335.1"/>
    </source>
</evidence>
<dbReference type="InterPro" id="IPR036396">
    <property type="entry name" value="Cyt_P450_sf"/>
</dbReference>
<keyword evidence="5" id="KW-1133">Transmembrane helix</keyword>
<dbReference type="SUPFAM" id="SSF48264">
    <property type="entry name" value="Cytochrome P450"/>
    <property type="match status" value="1"/>
</dbReference>
<dbReference type="GO" id="GO:0005506">
    <property type="term" value="F:iron ion binding"/>
    <property type="evidence" value="ECO:0007669"/>
    <property type="project" value="InterPro"/>
</dbReference>
<keyword evidence="5" id="KW-0472">Membrane</keyword>
<evidence type="ECO:0000256" key="5">
    <source>
        <dbReference type="SAM" id="Phobius"/>
    </source>
</evidence>
<keyword evidence="4" id="KW-0408">Iron</keyword>
<accession>A0A072PFM9</accession>
<feature type="transmembrane region" description="Helical" evidence="5">
    <location>
        <begin position="12"/>
        <end position="28"/>
    </location>
</feature>
<evidence type="ECO:0000256" key="4">
    <source>
        <dbReference type="ARBA" id="ARBA00023004"/>
    </source>
</evidence>
<dbReference type="GO" id="GO:0004497">
    <property type="term" value="F:monooxygenase activity"/>
    <property type="evidence" value="ECO:0007669"/>
    <property type="project" value="InterPro"/>
</dbReference>
<dbReference type="Gene3D" id="1.10.630.10">
    <property type="entry name" value="Cytochrome P450"/>
    <property type="match status" value="1"/>
</dbReference>
<evidence type="ECO:0000313" key="7">
    <source>
        <dbReference type="Proteomes" id="UP000027920"/>
    </source>
</evidence>
<dbReference type="AlphaFoldDB" id="A0A072PFM9"/>
<sequence length="264" mass="29710">MPLTELVPKTPVSVWALVFSLGLVVYLGQIRLRPGLRKLPGPVVASLTNWWRLYDVSKGSHQETLINLHRKYASDLVRIGPNAVSVADLEAGKIIYGLNKGFTKSSFYHVQQNVSQGKPLLNIFNTTDEHFHTAIKRPVAHSYSMTSLKQYETFVDTTSQLFCRKLVQNYAEPREVCDLGTWLQYYAFDVIGEITFSKRLGFLETGTDIEGIIADIEWRLGYFAVVGYANLELSMVTDEEHPDWPDAVIGPLSAQEPISDAHHP</sequence>
<dbReference type="VEuPathDB" id="FungiDB:A1O9_09501"/>
<proteinExistence type="inferred from homology"/>
<comment type="caution">
    <text evidence="6">The sequence shown here is derived from an EMBL/GenBank/DDBJ whole genome shotgun (WGS) entry which is preliminary data.</text>
</comment>
<keyword evidence="5" id="KW-0812">Transmembrane</keyword>
<dbReference type="EMBL" id="AMGV01000010">
    <property type="protein sequence ID" value="KEF54335.1"/>
    <property type="molecule type" value="Genomic_DNA"/>
</dbReference>
<gene>
    <name evidence="6" type="ORF">A1O9_09501</name>
</gene>
<keyword evidence="7" id="KW-1185">Reference proteome</keyword>
<dbReference type="Pfam" id="PF00067">
    <property type="entry name" value="p450"/>
    <property type="match status" value="1"/>
</dbReference>
<dbReference type="HOGENOM" id="CLU_095746_1_0_1"/>
<dbReference type="RefSeq" id="XP_013256925.1">
    <property type="nucleotide sequence ID" value="XM_013401471.1"/>
</dbReference>
<dbReference type="GO" id="GO:0020037">
    <property type="term" value="F:heme binding"/>
    <property type="evidence" value="ECO:0007669"/>
    <property type="project" value="InterPro"/>
</dbReference>
<protein>
    <submittedName>
        <fullName evidence="6">Cytochrome P450 oxidoreductase</fullName>
    </submittedName>
</protein>
<comment type="similarity">
    <text evidence="2">Belongs to the cytochrome P450 family.</text>
</comment>
<dbReference type="STRING" id="1182545.A0A072PFM9"/>
<dbReference type="InterPro" id="IPR050121">
    <property type="entry name" value="Cytochrome_P450_monoxygenase"/>
</dbReference>
<dbReference type="PANTHER" id="PTHR24305:SF232">
    <property type="entry name" value="P450, PUTATIVE (EUROFUNG)-RELATED"/>
    <property type="match status" value="1"/>
</dbReference>
<evidence type="ECO:0000256" key="3">
    <source>
        <dbReference type="ARBA" id="ARBA00022723"/>
    </source>
</evidence>
<name>A0A072PFM9_9EURO</name>
<dbReference type="GO" id="GO:0016705">
    <property type="term" value="F:oxidoreductase activity, acting on paired donors, with incorporation or reduction of molecular oxygen"/>
    <property type="evidence" value="ECO:0007669"/>
    <property type="project" value="InterPro"/>
</dbReference>
<organism evidence="6 7">
    <name type="scientific">Exophiala aquamarina CBS 119918</name>
    <dbReference type="NCBI Taxonomy" id="1182545"/>
    <lineage>
        <taxon>Eukaryota</taxon>
        <taxon>Fungi</taxon>
        <taxon>Dikarya</taxon>
        <taxon>Ascomycota</taxon>
        <taxon>Pezizomycotina</taxon>
        <taxon>Eurotiomycetes</taxon>
        <taxon>Chaetothyriomycetidae</taxon>
        <taxon>Chaetothyriales</taxon>
        <taxon>Herpotrichiellaceae</taxon>
        <taxon>Exophiala</taxon>
    </lineage>
</organism>
<evidence type="ECO:0000256" key="2">
    <source>
        <dbReference type="ARBA" id="ARBA00010617"/>
    </source>
</evidence>
<keyword evidence="3" id="KW-0479">Metal-binding</keyword>
<dbReference type="OrthoDB" id="4117609at2759"/>
<dbReference type="PANTHER" id="PTHR24305">
    <property type="entry name" value="CYTOCHROME P450"/>
    <property type="match status" value="1"/>
</dbReference>
<reference evidence="6 7" key="1">
    <citation type="submission" date="2013-03" db="EMBL/GenBank/DDBJ databases">
        <title>The Genome Sequence of Exophiala aquamarina CBS 119918.</title>
        <authorList>
            <consortium name="The Broad Institute Genomics Platform"/>
            <person name="Cuomo C."/>
            <person name="de Hoog S."/>
            <person name="Gorbushina A."/>
            <person name="Walker B."/>
            <person name="Young S.K."/>
            <person name="Zeng Q."/>
            <person name="Gargeya S."/>
            <person name="Fitzgerald M."/>
            <person name="Haas B."/>
            <person name="Abouelleil A."/>
            <person name="Allen A.W."/>
            <person name="Alvarado L."/>
            <person name="Arachchi H.M."/>
            <person name="Berlin A.M."/>
            <person name="Chapman S.B."/>
            <person name="Gainer-Dewar J."/>
            <person name="Goldberg J."/>
            <person name="Griggs A."/>
            <person name="Gujja S."/>
            <person name="Hansen M."/>
            <person name="Howarth C."/>
            <person name="Imamovic A."/>
            <person name="Ireland A."/>
            <person name="Larimer J."/>
            <person name="McCowan C."/>
            <person name="Murphy C."/>
            <person name="Pearson M."/>
            <person name="Poon T.W."/>
            <person name="Priest M."/>
            <person name="Roberts A."/>
            <person name="Saif S."/>
            <person name="Shea T."/>
            <person name="Sisk P."/>
            <person name="Sykes S."/>
            <person name="Wortman J."/>
            <person name="Nusbaum C."/>
            <person name="Birren B."/>
        </authorList>
    </citation>
    <scope>NUCLEOTIDE SEQUENCE [LARGE SCALE GENOMIC DNA]</scope>
    <source>
        <strain evidence="6 7">CBS 119918</strain>
    </source>
</reference>
<comment type="cofactor">
    <cofactor evidence="1">
        <name>heme</name>
        <dbReference type="ChEBI" id="CHEBI:30413"/>
    </cofactor>
</comment>
<dbReference type="GeneID" id="25284410"/>
<evidence type="ECO:0000256" key="1">
    <source>
        <dbReference type="ARBA" id="ARBA00001971"/>
    </source>
</evidence>
<dbReference type="InterPro" id="IPR001128">
    <property type="entry name" value="Cyt_P450"/>
</dbReference>